<evidence type="ECO:0000256" key="1">
    <source>
        <dbReference type="ARBA" id="ARBA00006718"/>
    </source>
</evidence>
<evidence type="ECO:0000259" key="2">
    <source>
        <dbReference type="Pfam" id="PF01521"/>
    </source>
</evidence>
<evidence type="ECO:0000313" key="4">
    <source>
        <dbReference type="Proteomes" id="UP000790580"/>
    </source>
</evidence>
<comment type="similarity">
    <text evidence="1">Belongs to the HesB/IscA family.</text>
</comment>
<dbReference type="SUPFAM" id="SSF89360">
    <property type="entry name" value="HesB-like domain"/>
    <property type="match status" value="1"/>
</dbReference>
<comment type="caution">
    <text evidence="3">The sequence shown here is derived from an EMBL/GenBank/DDBJ whole genome shotgun (WGS) entry which is preliminary data.</text>
</comment>
<accession>A0ABS6JUP7</accession>
<dbReference type="PIRSF" id="PIRSF034852">
    <property type="entry name" value="UCP034852"/>
    <property type="match status" value="1"/>
</dbReference>
<dbReference type="EMBL" id="JAHQCR010000045">
    <property type="protein sequence ID" value="MBU9721816.1"/>
    <property type="molecule type" value="Genomic_DNA"/>
</dbReference>
<evidence type="ECO:0000313" key="3">
    <source>
        <dbReference type="EMBL" id="MBU9721816.1"/>
    </source>
</evidence>
<reference evidence="3 4" key="1">
    <citation type="submission" date="2021-06" db="EMBL/GenBank/DDBJ databases">
        <title>Bacillus sp. RD4P76, an endophyte from a halophyte.</title>
        <authorList>
            <person name="Sun J.-Q."/>
        </authorList>
    </citation>
    <scope>NUCLEOTIDE SEQUENCE [LARGE SCALE GENOMIC DNA]</scope>
    <source>
        <strain evidence="3 4">JCM 17098</strain>
    </source>
</reference>
<dbReference type="Proteomes" id="UP000790580">
    <property type="component" value="Unassembled WGS sequence"/>
</dbReference>
<proteinExistence type="inferred from homology"/>
<keyword evidence="4" id="KW-1185">Reference proteome</keyword>
<dbReference type="Gene3D" id="2.60.300.12">
    <property type="entry name" value="HesB-like domain"/>
    <property type="match status" value="1"/>
</dbReference>
<feature type="domain" description="Core" evidence="2">
    <location>
        <begin position="1"/>
        <end position="93"/>
    </location>
</feature>
<dbReference type="InterPro" id="IPR008326">
    <property type="entry name" value="PdhI-like"/>
</dbReference>
<gene>
    <name evidence="3" type="ORF">KS407_10265</name>
</gene>
<dbReference type="RefSeq" id="WP_088075991.1">
    <property type="nucleotide sequence ID" value="NZ_JAHQCR010000045.1"/>
</dbReference>
<dbReference type="InterPro" id="IPR000361">
    <property type="entry name" value="ATAP_core_dom"/>
</dbReference>
<organism evidence="3 4">
    <name type="scientific">Evansella alkalicola</name>
    <dbReference type="NCBI Taxonomy" id="745819"/>
    <lineage>
        <taxon>Bacteria</taxon>
        <taxon>Bacillati</taxon>
        <taxon>Bacillota</taxon>
        <taxon>Bacilli</taxon>
        <taxon>Bacillales</taxon>
        <taxon>Bacillaceae</taxon>
        <taxon>Evansella</taxon>
    </lineage>
</organism>
<name>A0ABS6JUP7_9BACI</name>
<dbReference type="Pfam" id="PF01521">
    <property type="entry name" value="Fe-S_biosyn"/>
    <property type="match status" value="1"/>
</dbReference>
<protein>
    <submittedName>
        <fullName evidence="3">HesB/YadR/YfhF family protein</fullName>
    </submittedName>
</protein>
<dbReference type="InterPro" id="IPR035903">
    <property type="entry name" value="HesB-like_dom_sf"/>
</dbReference>
<sequence>MNIDITENALSWFQTELGAQPGDGVQFFVRYGGCGNIQSGFSLGVVKKNPEDPGVTVKKGDITFFIEKKDEWYFENRDFEVNFNKDKDEIEFHHN</sequence>